<evidence type="ECO:0000313" key="9">
    <source>
        <dbReference type="Proteomes" id="UP000039324"/>
    </source>
</evidence>
<reference evidence="7 9" key="1">
    <citation type="submission" date="2015-02" db="EMBL/GenBank/DDBJ databases">
        <authorList>
            <person name="Chooi Y.-H."/>
        </authorList>
    </citation>
    <scope>NUCLEOTIDE SEQUENCE [LARGE SCALE GENOMIC DNA]</scope>
    <source>
        <strain evidence="7">E3</strain>
    </source>
</reference>
<keyword evidence="8" id="KW-0496">Mitochondrion</keyword>
<keyword evidence="1 5" id="KW-0732">Signal</keyword>
<evidence type="ECO:0000313" key="7">
    <source>
        <dbReference type="EMBL" id="CEO99160.1"/>
    </source>
</evidence>
<dbReference type="Proteomes" id="UP000039324">
    <property type="component" value="Unassembled WGS sequence"/>
</dbReference>
<dbReference type="OMA" id="PPTQCEF"/>
<name>A0A0G4IV62_PLABS</name>
<dbReference type="EMBL" id="OVEO01000007">
    <property type="protein sequence ID" value="SPQ97175.1"/>
    <property type="molecule type" value="Genomic_DNA"/>
</dbReference>
<evidence type="ECO:0000256" key="5">
    <source>
        <dbReference type="SAM" id="SignalP"/>
    </source>
</evidence>
<gene>
    <name evidence="7" type="ORF">PBRA_001065</name>
    <name evidence="8" type="ORF">PLBR_LOCUS4390</name>
</gene>
<dbReference type="EMBL" id="CDSF01000090">
    <property type="protein sequence ID" value="CEO99160.1"/>
    <property type="molecule type" value="Genomic_DNA"/>
</dbReference>
<dbReference type="AlphaFoldDB" id="A0A0G4IV62"/>
<accession>A0A0G4IV62</accession>
<feature type="signal peptide" evidence="5">
    <location>
        <begin position="1"/>
        <end position="26"/>
    </location>
</feature>
<sequence length="346" mass="37191">MLRQRRLMSPIWLVIVAGVLVGSGNSAATYPKALHVVVTAQAQTDIVIQLLPNATGGYPILATQIGSVPSSGALYQLSQVYAVYGYMPQKGTQITSSYTNVSSLASNRVLFSAPIGFTGANFTYYAINKYGMSTSAGIVYITVDGSAVSSPFTTSNENWFVVYDATASAGWSATSIGNLNHFIYSDSIPYVVGSANTARWSFTAPSKFSGNFERAYNGYISFWLTSFAGDFTTSVYPNPKTFVALTCATCASGAGITLAQRNITWVGDTRLFNFTLNEQPINGWKKDPKSVFLSWTTPTNCDFFNVLSGLSSVAIYPDVSTGQESVGLDDVRIVFGQTDNSVSCYP</sequence>
<dbReference type="Pfam" id="PF00052">
    <property type="entry name" value="Laminin_B"/>
    <property type="match status" value="1"/>
</dbReference>
<keyword evidence="9" id="KW-1185">Reference proteome</keyword>
<geneLocation type="mitochondrion" evidence="8"/>
<dbReference type="STRING" id="37360.A0A0G4IV62"/>
<dbReference type="OrthoDB" id="430826at2759"/>
<keyword evidence="2" id="KW-0677">Repeat</keyword>
<dbReference type="Proteomes" id="UP000290189">
    <property type="component" value="Unassembled WGS sequence"/>
</dbReference>
<evidence type="ECO:0000256" key="3">
    <source>
        <dbReference type="ARBA" id="ARBA00023157"/>
    </source>
</evidence>
<keyword evidence="4" id="KW-0325">Glycoprotein</keyword>
<reference evidence="8 10" key="2">
    <citation type="submission" date="2018-03" db="EMBL/GenBank/DDBJ databases">
        <authorList>
            <person name="Fogelqvist J."/>
        </authorList>
    </citation>
    <scope>NUCLEOTIDE SEQUENCE [LARGE SCALE GENOMIC DNA]</scope>
</reference>
<evidence type="ECO:0000256" key="1">
    <source>
        <dbReference type="ARBA" id="ARBA00022729"/>
    </source>
</evidence>
<organism evidence="7 9">
    <name type="scientific">Plasmodiophora brassicae</name>
    <name type="common">Clubroot disease agent</name>
    <dbReference type="NCBI Taxonomy" id="37360"/>
    <lineage>
        <taxon>Eukaryota</taxon>
        <taxon>Sar</taxon>
        <taxon>Rhizaria</taxon>
        <taxon>Endomyxa</taxon>
        <taxon>Phytomyxea</taxon>
        <taxon>Plasmodiophorida</taxon>
        <taxon>Plasmodiophoridae</taxon>
        <taxon>Plasmodiophora</taxon>
    </lineage>
</organism>
<feature type="domain" description="Laminin IV type A" evidence="6">
    <location>
        <begin position="202"/>
        <end position="338"/>
    </location>
</feature>
<feature type="chain" id="PRO_5033717096" description="Laminin IV type A domain-containing protein" evidence="5">
    <location>
        <begin position="27"/>
        <end position="346"/>
    </location>
</feature>
<keyword evidence="3" id="KW-1015">Disulfide bond</keyword>
<evidence type="ECO:0000259" key="6">
    <source>
        <dbReference type="Pfam" id="PF00052"/>
    </source>
</evidence>
<proteinExistence type="predicted"/>
<dbReference type="InterPro" id="IPR000034">
    <property type="entry name" value="Laminin_IV"/>
</dbReference>
<evidence type="ECO:0000256" key="2">
    <source>
        <dbReference type="ARBA" id="ARBA00022737"/>
    </source>
</evidence>
<evidence type="ECO:0000313" key="10">
    <source>
        <dbReference type="Proteomes" id="UP000290189"/>
    </source>
</evidence>
<evidence type="ECO:0000256" key="4">
    <source>
        <dbReference type="ARBA" id="ARBA00023180"/>
    </source>
</evidence>
<protein>
    <recommendedName>
        <fullName evidence="6">Laminin IV type A domain-containing protein</fullName>
    </recommendedName>
</protein>
<feature type="non-terminal residue" evidence="7">
    <location>
        <position position="346"/>
    </location>
</feature>
<evidence type="ECO:0000313" key="8">
    <source>
        <dbReference type="EMBL" id="SPQ97175.1"/>
    </source>
</evidence>